<dbReference type="Pfam" id="PF04101">
    <property type="entry name" value="Glyco_tran_28_C"/>
    <property type="match status" value="1"/>
</dbReference>
<dbReference type="AlphaFoldDB" id="A0A1I4VE22"/>
<feature type="domain" description="Glycosyltransferase family 28 N-terminal" evidence="11">
    <location>
        <begin position="5"/>
        <end position="141"/>
    </location>
</feature>
<keyword evidence="9 10" id="KW-0961">Cell wall biogenesis/degradation</keyword>
<feature type="binding site" evidence="10">
    <location>
        <position position="165"/>
    </location>
    <ligand>
        <name>UDP-N-acetyl-alpha-D-glucosamine</name>
        <dbReference type="ChEBI" id="CHEBI:57705"/>
    </ligand>
</feature>
<comment type="caution">
    <text evidence="10">Lacks conserved residue(s) required for the propagation of feature annotation.</text>
</comment>
<dbReference type="GO" id="GO:0005886">
    <property type="term" value="C:plasma membrane"/>
    <property type="evidence" value="ECO:0007669"/>
    <property type="project" value="UniProtKB-SubCell"/>
</dbReference>
<dbReference type="InterPro" id="IPR007235">
    <property type="entry name" value="Glyco_trans_28_C"/>
</dbReference>
<keyword evidence="5 10" id="KW-0133">Cell shape</keyword>
<evidence type="ECO:0000256" key="5">
    <source>
        <dbReference type="ARBA" id="ARBA00022960"/>
    </source>
</evidence>
<evidence type="ECO:0000256" key="3">
    <source>
        <dbReference type="ARBA" id="ARBA00022676"/>
    </source>
</evidence>
<dbReference type="GO" id="GO:0009252">
    <property type="term" value="P:peptidoglycan biosynthetic process"/>
    <property type="evidence" value="ECO:0007669"/>
    <property type="project" value="UniProtKB-UniRule"/>
</dbReference>
<evidence type="ECO:0000256" key="6">
    <source>
        <dbReference type="ARBA" id="ARBA00022984"/>
    </source>
</evidence>
<evidence type="ECO:0000256" key="2">
    <source>
        <dbReference type="ARBA" id="ARBA00022618"/>
    </source>
</evidence>
<dbReference type="OrthoDB" id="9808936at2"/>
<dbReference type="NCBIfam" id="TIGR01133">
    <property type="entry name" value="murG"/>
    <property type="match status" value="1"/>
</dbReference>
<evidence type="ECO:0000256" key="7">
    <source>
        <dbReference type="ARBA" id="ARBA00023136"/>
    </source>
</evidence>
<dbReference type="GO" id="GO:0051301">
    <property type="term" value="P:cell division"/>
    <property type="evidence" value="ECO:0007669"/>
    <property type="project" value="UniProtKB-KW"/>
</dbReference>
<feature type="binding site" evidence="10">
    <location>
        <position position="192"/>
    </location>
    <ligand>
        <name>UDP-N-acetyl-alpha-D-glucosamine</name>
        <dbReference type="ChEBI" id="CHEBI:57705"/>
    </ligand>
</feature>
<comment type="function">
    <text evidence="10">Cell wall formation. Catalyzes the transfer of a GlcNAc subunit on undecaprenyl-pyrophosphoryl-MurNAc-pentapeptide (lipid intermediate I) to form undecaprenyl-pyrophosphoryl-MurNAc-(pentapeptide)GlcNAc (lipid intermediate II).</text>
</comment>
<comment type="similarity">
    <text evidence="10">Belongs to the glycosyltransferase 28 family. MurG subfamily.</text>
</comment>
<dbReference type="GO" id="GO:0005975">
    <property type="term" value="P:carbohydrate metabolic process"/>
    <property type="evidence" value="ECO:0007669"/>
    <property type="project" value="InterPro"/>
</dbReference>
<evidence type="ECO:0000256" key="1">
    <source>
        <dbReference type="ARBA" id="ARBA00022475"/>
    </source>
</evidence>
<comment type="subcellular location">
    <subcellularLocation>
        <location evidence="10">Cell membrane</location>
        <topology evidence="10">Peripheral membrane protein</topology>
        <orientation evidence="10">Cytoplasmic side</orientation>
    </subcellularLocation>
</comment>
<comment type="pathway">
    <text evidence="10">Cell wall biogenesis; peptidoglycan biosynthesis.</text>
</comment>
<keyword evidence="14" id="KW-1185">Reference proteome</keyword>
<protein>
    <recommendedName>
        <fullName evidence="10">UDP-N-acetylglucosamine--N-acetylmuramyl-(pentapeptide) pyrophosphoryl-undecaprenol N-acetylglucosamine transferase</fullName>
        <ecNumber evidence="10">2.4.1.227</ecNumber>
    </recommendedName>
    <alternativeName>
        <fullName evidence="10">Undecaprenyl-PP-MurNAc-pentapeptide-UDPGlcNAc GlcNAc transferase</fullName>
    </alternativeName>
</protein>
<dbReference type="Pfam" id="PF03033">
    <property type="entry name" value="Glyco_transf_28"/>
    <property type="match status" value="1"/>
</dbReference>
<dbReference type="GO" id="GO:0050511">
    <property type="term" value="F:undecaprenyldiphospho-muramoylpentapeptide beta-N-acetylglucosaminyltransferase activity"/>
    <property type="evidence" value="ECO:0007669"/>
    <property type="project" value="UniProtKB-UniRule"/>
</dbReference>
<keyword evidence="8 10" id="KW-0131">Cell cycle</keyword>
<sequence length="375" mass="39399">MTRTILIAAGGTGGHLFPAESLAYSLAPRGFDVHLATDHRANNYGSEFPATDIHIIASATFGDRSPLGLMKSAANLARGEMQSLSLVRRLDPAVTIGFGGYPTLPPLLAAWLTKRPTIVHEANAVMGRANRFLAPRVTAIATTFKDTGLMGAGASRAVVTGNPVRPKVLAAVAPYREPAEGGKIDLLVFGGSQGARVFSDLMPPTLEKLPADVAARLRLVQQVRPEDLNRVGEIYARLGLDHEIAPFFVDLPTRIANAHLVVCRSGASSVAELTVIGRPSILVPLPHALDNDQKTNALGLEKAGGAIMAEQASLTPDKLADLIAGLVREPARLTAMAAAAKGEGRPDAVARLADLVEFIASGGKAADFASRETRP</sequence>
<evidence type="ECO:0000256" key="8">
    <source>
        <dbReference type="ARBA" id="ARBA00023306"/>
    </source>
</evidence>
<accession>A0A1I4VE22</accession>
<dbReference type="InterPro" id="IPR006009">
    <property type="entry name" value="GlcNAc_MurG"/>
</dbReference>
<dbReference type="InterPro" id="IPR004276">
    <property type="entry name" value="GlycoTrans_28_N"/>
</dbReference>
<gene>
    <name evidence="10 13" type="primary">murG</name>
    <name evidence="13" type="ORF">CXZ10_01170</name>
</gene>
<dbReference type="Proteomes" id="UP000233491">
    <property type="component" value="Unassembled WGS sequence"/>
</dbReference>
<evidence type="ECO:0000256" key="4">
    <source>
        <dbReference type="ARBA" id="ARBA00022679"/>
    </source>
</evidence>
<feature type="binding site" evidence="10">
    <location>
        <position position="123"/>
    </location>
    <ligand>
        <name>UDP-N-acetyl-alpha-D-glucosamine</name>
        <dbReference type="ChEBI" id="CHEBI:57705"/>
    </ligand>
</feature>
<evidence type="ECO:0000256" key="10">
    <source>
        <dbReference type="HAMAP-Rule" id="MF_00033"/>
    </source>
</evidence>
<reference evidence="13 14" key="1">
    <citation type="submission" date="2017-12" db="EMBL/GenBank/DDBJ databases">
        <title>Anaerobic carbon monoxide metabolism by Pleomorphomonas carboxyditropha sp. nov., a new mesophilic hydrogenogenic carboxidotroph.</title>
        <authorList>
            <person name="Esquivel-Elizondo S."/>
            <person name="Krajmalnik-Brown R."/>
        </authorList>
    </citation>
    <scope>NUCLEOTIDE SEQUENCE [LARGE SCALE GENOMIC DNA]</scope>
    <source>
        <strain evidence="13 14">R5-392</strain>
    </source>
</reference>
<evidence type="ECO:0000259" key="12">
    <source>
        <dbReference type="Pfam" id="PF04101"/>
    </source>
</evidence>
<evidence type="ECO:0000313" key="13">
    <source>
        <dbReference type="EMBL" id="PKR90032.1"/>
    </source>
</evidence>
<comment type="caution">
    <text evidence="13">The sequence shown here is derived from an EMBL/GenBank/DDBJ whole genome shotgun (WGS) entry which is preliminary data.</text>
</comment>
<dbReference type="RefSeq" id="WP_101287128.1">
    <property type="nucleotide sequence ID" value="NZ_FOUQ01000011.1"/>
</dbReference>
<comment type="catalytic activity">
    <reaction evidence="10">
        <text>di-trans,octa-cis-undecaprenyl diphospho-N-acetyl-alpha-D-muramoyl-L-alanyl-D-glutamyl-meso-2,6-diaminopimeloyl-D-alanyl-D-alanine + UDP-N-acetyl-alpha-D-glucosamine = di-trans,octa-cis-undecaprenyl diphospho-[N-acetyl-alpha-D-glucosaminyl-(1-&gt;4)]-N-acetyl-alpha-D-muramoyl-L-alanyl-D-glutamyl-meso-2,6-diaminopimeloyl-D-alanyl-D-alanine + UDP + H(+)</text>
        <dbReference type="Rhea" id="RHEA:31227"/>
        <dbReference type="ChEBI" id="CHEBI:15378"/>
        <dbReference type="ChEBI" id="CHEBI:57705"/>
        <dbReference type="ChEBI" id="CHEBI:58223"/>
        <dbReference type="ChEBI" id="CHEBI:61387"/>
        <dbReference type="ChEBI" id="CHEBI:61388"/>
        <dbReference type="EC" id="2.4.1.227"/>
    </reaction>
</comment>
<dbReference type="GO" id="GO:0051991">
    <property type="term" value="F:UDP-N-acetyl-D-glucosamine:N-acetylmuramoyl-L-alanyl-D-glutamyl-meso-2,6-diaminopimelyl-D-alanyl-D-alanine-diphosphoundecaprenol 4-beta-N-acetylglucosaminlytransferase activity"/>
    <property type="evidence" value="ECO:0007669"/>
    <property type="project" value="RHEA"/>
</dbReference>
<dbReference type="GO" id="GO:0071555">
    <property type="term" value="P:cell wall organization"/>
    <property type="evidence" value="ECO:0007669"/>
    <property type="project" value="UniProtKB-KW"/>
</dbReference>
<dbReference type="CDD" id="cd03785">
    <property type="entry name" value="GT28_MurG"/>
    <property type="match status" value="1"/>
</dbReference>
<feature type="domain" description="Glycosyl transferase family 28 C-terminal" evidence="12">
    <location>
        <begin position="186"/>
        <end position="351"/>
    </location>
</feature>
<organism evidence="13 14">
    <name type="scientific">Pleomorphomonas diazotrophica</name>
    <dbReference type="NCBI Taxonomy" id="1166257"/>
    <lineage>
        <taxon>Bacteria</taxon>
        <taxon>Pseudomonadati</taxon>
        <taxon>Pseudomonadota</taxon>
        <taxon>Alphaproteobacteria</taxon>
        <taxon>Hyphomicrobiales</taxon>
        <taxon>Pleomorphomonadaceae</taxon>
        <taxon>Pleomorphomonas</taxon>
    </lineage>
</organism>
<evidence type="ECO:0000259" key="11">
    <source>
        <dbReference type="Pfam" id="PF03033"/>
    </source>
</evidence>
<proteinExistence type="inferred from homology"/>
<dbReference type="PANTHER" id="PTHR21015:SF22">
    <property type="entry name" value="GLYCOSYLTRANSFERASE"/>
    <property type="match status" value="1"/>
</dbReference>
<keyword evidence="1 10" id="KW-1003">Cell membrane</keyword>
<feature type="binding site" evidence="10">
    <location>
        <begin position="12"/>
        <end position="14"/>
    </location>
    <ligand>
        <name>UDP-N-acetyl-alpha-D-glucosamine</name>
        <dbReference type="ChEBI" id="CHEBI:57705"/>
    </ligand>
</feature>
<dbReference type="SUPFAM" id="SSF53756">
    <property type="entry name" value="UDP-Glycosyltransferase/glycogen phosphorylase"/>
    <property type="match status" value="1"/>
</dbReference>
<keyword evidence="4 10" id="KW-0808">Transferase</keyword>
<dbReference type="PANTHER" id="PTHR21015">
    <property type="entry name" value="UDP-N-ACETYLGLUCOSAMINE--N-ACETYLMURAMYL-(PENTAPEPTIDE) PYROPHOSPHORYL-UNDECAPRENOL N-ACETYLGLUCOSAMINE TRANSFERASE 1"/>
    <property type="match status" value="1"/>
</dbReference>
<dbReference type="EMBL" id="PJNW01000002">
    <property type="protein sequence ID" value="PKR90032.1"/>
    <property type="molecule type" value="Genomic_DNA"/>
</dbReference>
<keyword evidence="2 10" id="KW-0132">Cell division</keyword>
<keyword evidence="7 10" id="KW-0472">Membrane</keyword>
<evidence type="ECO:0000256" key="9">
    <source>
        <dbReference type="ARBA" id="ARBA00023316"/>
    </source>
</evidence>
<name>A0A1I4VE22_9HYPH</name>
<evidence type="ECO:0000313" key="14">
    <source>
        <dbReference type="Proteomes" id="UP000233491"/>
    </source>
</evidence>
<dbReference type="UniPathway" id="UPA00219"/>
<dbReference type="EC" id="2.4.1.227" evidence="10"/>
<keyword evidence="3 10" id="KW-0328">Glycosyltransferase</keyword>
<dbReference type="HAMAP" id="MF_00033">
    <property type="entry name" value="MurG"/>
    <property type="match status" value="1"/>
</dbReference>
<dbReference type="Gene3D" id="3.40.50.2000">
    <property type="entry name" value="Glycogen Phosphorylase B"/>
    <property type="match status" value="2"/>
</dbReference>
<feature type="binding site" evidence="10">
    <location>
        <position position="293"/>
    </location>
    <ligand>
        <name>UDP-N-acetyl-alpha-D-glucosamine</name>
        <dbReference type="ChEBI" id="CHEBI:57705"/>
    </ligand>
</feature>
<keyword evidence="6 10" id="KW-0573">Peptidoglycan synthesis</keyword>
<dbReference type="GO" id="GO:0008360">
    <property type="term" value="P:regulation of cell shape"/>
    <property type="evidence" value="ECO:0007669"/>
    <property type="project" value="UniProtKB-KW"/>
</dbReference>